<sequence>ASDSKNTGGEKQRRERGELQVGRRTRRHCRGPCRCRRRFDEPAQRNLLDTVYTFPSHPLSSTAHNDIEALLEQARSIIEDLNEGAQSEAQLRMTNVPLVISDWAFAFFLARIVYPNE</sequence>
<reference evidence="3" key="1">
    <citation type="submission" date="2022-10" db="EMBL/GenBank/DDBJ databases">
        <title>Genome assembly of Pristionchus species.</title>
        <authorList>
            <person name="Yoshida K."/>
            <person name="Sommer R.J."/>
        </authorList>
    </citation>
    <scope>NUCLEOTIDE SEQUENCE [LARGE SCALE GENOMIC DNA]</scope>
    <source>
        <strain evidence="3">RS5460</strain>
    </source>
</reference>
<evidence type="ECO:0000313" key="3">
    <source>
        <dbReference type="Proteomes" id="UP001328107"/>
    </source>
</evidence>
<accession>A0AAN5BYP8</accession>
<feature type="region of interest" description="Disordered" evidence="1">
    <location>
        <begin position="1"/>
        <end position="23"/>
    </location>
</feature>
<dbReference type="EMBL" id="BTRK01000001">
    <property type="protein sequence ID" value="GMR30108.1"/>
    <property type="molecule type" value="Genomic_DNA"/>
</dbReference>
<feature type="non-terminal residue" evidence="2">
    <location>
        <position position="1"/>
    </location>
</feature>
<evidence type="ECO:0000256" key="1">
    <source>
        <dbReference type="SAM" id="MobiDB-lite"/>
    </source>
</evidence>
<feature type="non-terminal residue" evidence="2">
    <location>
        <position position="117"/>
    </location>
</feature>
<keyword evidence="3" id="KW-1185">Reference proteome</keyword>
<dbReference type="Proteomes" id="UP001328107">
    <property type="component" value="Unassembled WGS sequence"/>
</dbReference>
<name>A0AAN5BYP8_9BILA</name>
<dbReference type="AlphaFoldDB" id="A0AAN5BYP8"/>
<protein>
    <submittedName>
        <fullName evidence="2">Uncharacterized protein</fullName>
    </submittedName>
</protein>
<evidence type="ECO:0000313" key="2">
    <source>
        <dbReference type="EMBL" id="GMR30108.1"/>
    </source>
</evidence>
<comment type="caution">
    <text evidence="2">The sequence shown here is derived from an EMBL/GenBank/DDBJ whole genome shotgun (WGS) entry which is preliminary data.</text>
</comment>
<feature type="compositionally biased region" description="Basic and acidic residues" evidence="1">
    <location>
        <begin position="8"/>
        <end position="18"/>
    </location>
</feature>
<gene>
    <name evidence="2" type="ORF">PMAYCL1PPCAC_00303</name>
</gene>
<organism evidence="2 3">
    <name type="scientific">Pristionchus mayeri</name>
    <dbReference type="NCBI Taxonomy" id="1317129"/>
    <lineage>
        <taxon>Eukaryota</taxon>
        <taxon>Metazoa</taxon>
        <taxon>Ecdysozoa</taxon>
        <taxon>Nematoda</taxon>
        <taxon>Chromadorea</taxon>
        <taxon>Rhabditida</taxon>
        <taxon>Rhabditina</taxon>
        <taxon>Diplogasteromorpha</taxon>
        <taxon>Diplogasteroidea</taxon>
        <taxon>Neodiplogasteridae</taxon>
        <taxon>Pristionchus</taxon>
    </lineage>
</organism>
<proteinExistence type="predicted"/>